<evidence type="ECO:0000256" key="11">
    <source>
        <dbReference type="HAMAP-Rule" id="MF_00042"/>
    </source>
</evidence>
<dbReference type="GO" id="GO:0003676">
    <property type="term" value="F:nucleic acid binding"/>
    <property type="evidence" value="ECO:0007669"/>
    <property type="project" value="InterPro"/>
</dbReference>
<organism evidence="13 14">
    <name type="scientific">Amygdalobacter nucleatus</name>
    <dbReference type="NCBI Taxonomy" id="3029274"/>
    <lineage>
        <taxon>Bacteria</taxon>
        <taxon>Bacillati</taxon>
        <taxon>Bacillota</taxon>
        <taxon>Clostridia</taxon>
        <taxon>Eubacteriales</taxon>
        <taxon>Oscillospiraceae</taxon>
        <taxon>Amygdalobacter</taxon>
    </lineage>
</organism>
<reference evidence="14" key="1">
    <citation type="submission" date="2016-01" db="EMBL/GenBank/DDBJ databases">
        <authorList>
            <person name="Mitreva M."/>
            <person name="Pepin K.H."/>
            <person name="Mihindukulasuriya K.A."/>
            <person name="Fulton R."/>
            <person name="Fronick C."/>
            <person name="O'Laughlin M."/>
            <person name="Miner T."/>
            <person name="Herter B."/>
            <person name="Rosa B.A."/>
            <person name="Cordes M."/>
            <person name="Tomlinson C."/>
            <person name="Wollam A."/>
            <person name="Palsikar V.B."/>
            <person name="Mardis E.R."/>
            <person name="Wilson R.K."/>
        </authorList>
    </citation>
    <scope>NUCLEOTIDE SEQUENCE [LARGE SCALE GENOMIC DNA]</scope>
    <source>
        <strain evidence="14">KA00274</strain>
    </source>
</reference>
<dbReference type="STRING" id="1497955.HMPREF1872_01007"/>
<accession>A0A133YAL6</accession>
<evidence type="ECO:0000256" key="1">
    <source>
        <dbReference type="ARBA" id="ARBA00000077"/>
    </source>
</evidence>
<dbReference type="SUPFAM" id="SSF53098">
    <property type="entry name" value="Ribonuclease H-like"/>
    <property type="match status" value="1"/>
</dbReference>
<keyword evidence="11" id="KW-0963">Cytoplasm</keyword>
<evidence type="ECO:0000256" key="5">
    <source>
        <dbReference type="ARBA" id="ARBA00012180"/>
    </source>
</evidence>
<evidence type="ECO:0000256" key="6">
    <source>
        <dbReference type="ARBA" id="ARBA00022722"/>
    </source>
</evidence>
<evidence type="ECO:0000256" key="8">
    <source>
        <dbReference type="ARBA" id="ARBA00022759"/>
    </source>
</evidence>
<keyword evidence="14" id="KW-1185">Reference proteome</keyword>
<feature type="binding site" evidence="11">
    <location>
        <position position="144"/>
    </location>
    <ligand>
        <name>Mg(2+)</name>
        <dbReference type="ChEBI" id="CHEBI:18420"/>
        <label>2</label>
    </ligand>
</feature>
<evidence type="ECO:0000256" key="9">
    <source>
        <dbReference type="ARBA" id="ARBA00022801"/>
    </source>
</evidence>
<dbReference type="EMBL" id="LSCV01000031">
    <property type="protein sequence ID" value="KXB40195.1"/>
    <property type="molecule type" value="Genomic_DNA"/>
</dbReference>
<dbReference type="InterPro" id="IPR050092">
    <property type="entry name" value="RNase_H"/>
</dbReference>
<evidence type="ECO:0000259" key="12">
    <source>
        <dbReference type="PROSITE" id="PS50879"/>
    </source>
</evidence>
<feature type="domain" description="RNase H type-1" evidence="12">
    <location>
        <begin position="10"/>
        <end position="152"/>
    </location>
</feature>
<dbReference type="AlphaFoldDB" id="A0A133YAL6"/>
<dbReference type="GO" id="GO:0000287">
    <property type="term" value="F:magnesium ion binding"/>
    <property type="evidence" value="ECO:0007669"/>
    <property type="project" value="UniProtKB-UniRule"/>
</dbReference>
<dbReference type="PROSITE" id="PS50879">
    <property type="entry name" value="RNASE_H_1"/>
    <property type="match status" value="1"/>
</dbReference>
<gene>
    <name evidence="11" type="primary">rnhA</name>
    <name evidence="13" type="ORF">HMPREF1872_01007</name>
</gene>
<sequence>MTMVEQASIEDPTLHIYTDGACSGNPGYGGWACVLLYRGYKKEMSGGEVSTTNNRMELTAVIRALDCLKKQVPTIIYSDSSYVVNAFKQGWVVSWQKHNWLNSTKKEVSNKDLWQELIKLVDKYSVSFVKVKGHSDNKYNNRCDELAVAEWRKLKKIKDC</sequence>
<dbReference type="InterPro" id="IPR022892">
    <property type="entry name" value="RNaseHI"/>
</dbReference>
<evidence type="ECO:0000313" key="13">
    <source>
        <dbReference type="EMBL" id="KXB40195.1"/>
    </source>
</evidence>
<dbReference type="Pfam" id="PF00075">
    <property type="entry name" value="RNase_H"/>
    <property type="match status" value="1"/>
</dbReference>
<dbReference type="CDD" id="cd09278">
    <property type="entry name" value="RNase_HI_prokaryote_like"/>
    <property type="match status" value="1"/>
</dbReference>
<keyword evidence="8 11" id="KW-0255">Endonuclease</keyword>
<evidence type="ECO:0000313" key="14">
    <source>
        <dbReference type="Proteomes" id="UP000070080"/>
    </source>
</evidence>
<dbReference type="InterPro" id="IPR002156">
    <property type="entry name" value="RNaseH_domain"/>
</dbReference>
<evidence type="ECO:0000256" key="10">
    <source>
        <dbReference type="ARBA" id="ARBA00022842"/>
    </source>
</evidence>
<comment type="similarity">
    <text evidence="3 11">Belongs to the RNase H family.</text>
</comment>
<dbReference type="PATRIC" id="fig|1497955.3.peg.977"/>
<proteinExistence type="inferred from homology"/>
<dbReference type="GO" id="GO:0043137">
    <property type="term" value="P:DNA replication, removal of RNA primer"/>
    <property type="evidence" value="ECO:0007669"/>
    <property type="project" value="TreeGrafter"/>
</dbReference>
<comment type="catalytic activity">
    <reaction evidence="1 11">
        <text>Endonucleolytic cleavage to 5'-phosphomonoester.</text>
        <dbReference type="EC" id="3.1.26.4"/>
    </reaction>
</comment>
<evidence type="ECO:0000256" key="7">
    <source>
        <dbReference type="ARBA" id="ARBA00022723"/>
    </source>
</evidence>
<evidence type="ECO:0000256" key="4">
    <source>
        <dbReference type="ARBA" id="ARBA00011245"/>
    </source>
</evidence>
<comment type="caution">
    <text evidence="13">The sequence shown here is derived from an EMBL/GenBank/DDBJ whole genome shotgun (WGS) entry which is preliminary data.</text>
</comment>
<dbReference type="EC" id="3.1.26.4" evidence="5 11"/>
<evidence type="ECO:0000256" key="2">
    <source>
        <dbReference type="ARBA" id="ARBA00004065"/>
    </source>
</evidence>
<feature type="binding site" evidence="11">
    <location>
        <position position="57"/>
    </location>
    <ligand>
        <name>Mg(2+)</name>
        <dbReference type="ChEBI" id="CHEBI:18420"/>
        <label>1</label>
    </ligand>
</feature>
<keyword evidence="7 11" id="KW-0479">Metal-binding</keyword>
<protein>
    <recommendedName>
        <fullName evidence="5 11">Ribonuclease H</fullName>
        <shortName evidence="11">RNase H</shortName>
        <ecNumber evidence="5 11">3.1.26.4</ecNumber>
    </recommendedName>
</protein>
<comment type="cofactor">
    <cofactor evidence="11">
        <name>Mg(2+)</name>
        <dbReference type="ChEBI" id="CHEBI:18420"/>
    </cofactor>
    <text evidence="11">Binds 1 Mg(2+) ion per subunit. May bind a second metal ion at a regulatory site, or after substrate binding.</text>
</comment>
<feature type="binding site" evidence="11">
    <location>
        <position position="19"/>
    </location>
    <ligand>
        <name>Mg(2+)</name>
        <dbReference type="ChEBI" id="CHEBI:18420"/>
        <label>2</label>
    </ligand>
</feature>
<comment type="subcellular location">
    <subcellularLocation>
        <location evidence="11">Cytoplasm</location>
    </subcellularLocation>
</comment>
<dbReference type="NCBIfam" id="NF001236">
    <property type="entry name" value="PRK00203.1"/>
    <property type="match status" value="1"/>
</dbReference>
<dbReference type="PANTHER" id="PTHR10642">
    <property type="entry name" value="RIBONUCLEASE H1"/>
    <property type="match status" value="1"/>
</dbReference>
<dbReference type="PANTHER" id="PTHR10642:SF26">
    <property type="entry name" value="RIBONUCLEASE H1"/>
    <property type="match status" value="1"/>
</dbReference>
<keyword evidence="9 11" id="KW-0378">Hydrolase</keyword>
<keyword evidence="6 11" id="KW-0540">Nuclease</keyword>
<dbReference type="GO" id="GO:0004523">
    <property type="term" value="F:RNA-DNA hybrid ribonuclease activity"/>
    <property type="evidence" value="ECO:0007669"/>
    <property type="project" value="UniProtKB-UniRule"/>
</dbReference>
<comment type="function">
    <text evidence="2 11">Endonuclease that specifically degrades the RNA of RNA-DNA hybrids.</text>
</comment>
<dbReference type="InterPro" id="IPR036397">
    <property type="entry name" value="RNaseH_sf"/>
</dbReference>
<dbReference type="GO" id="GO:0005737">
    <property type="term" value="C:cytoplasm"/>
    <property type="evidence" value="ECO:0007669"/>
    <property type="project" value="UniProtKB-SubCell"/>
</dbReference>
<dbReference type="FunFam" id="3.30.420.10:FF:000089">
    <property type="entry name" value="Ribonuclease H"/>
    <property type="match status" value="1"/>
</dbReference>
<keyword evidence="10 11" id="KW-0460">Magnesium</keyword>
<dbReference type="HAMAP" id="MF_00042">
    <property type="entry name" value="RNase_H"/>
    <property type="match status" value="1"/>
</dbReference>
<dbReference type="Gene3D" id="3.30.420.10">
    <property type="entry name" value="Ribonuclease H-like superfamily/Ribonuclease H"/>
    <property type="match status" value="1"/>
</dbReference>
<feature type="binding site" evidence="11">
    <location>
        <position position="19"/>
    </location>
    <ligand>
        <name>Mg(2+)</name>
        <dbReference type="ChEBI" id="CHEBI:18420"/>
        <label>1</label>
    </ligand>
</feature>
<feature type="binding site" evidence="11">
    <location>
        <position position="79"/>
    </location>
    <ligand>
        <name>Mg(2+)</name>
        <dbReference type="ChEBI" id="CHEBI:18420"/>
        <label>1</label>
    </ligand>
</feature>
<name>A0A133YAL6_9FIRM</name>
<evidence type="ECO:0000256" key="3">
    <source>
        <dbReference type="ARBA" id="ARBA00005300"/>
    </source>
</evidence>
<comment type="subunit">
    <text evidence="4 11">Monomer.</text>
</comment>
<dbReference type="Proteomes" id="UP000070080">
    <property type="component" value="Unassembled WGS sequence"/>
</dbReference>
<dbReference type="InterPro" id="IPR012337">
    <property type="entry name" value="RNaseH-like_sf"/>
</dbReference>